<dbReference type="Proteomes" id="UP000236370">
    <property type="component" value="Unassembled WGS sequence"/>
</dbReference>
<comment type="caution">
    <text evidence="1">The sequence shown here is derived from an EMBL/GenBank/DDBJ whole genome shotgun (WGS) entry which is preliminary data.</text>
</comment>
<protein>
    <submittedName>
        <fullName evidence="1">RTN4 isoform 14</fullName>
    </submittedName>
</protein>
<name>A0A2J8N3A2_PANTR</name>
<feature type="non-terminal residue" evidence="1">
    <location>
        <position position="91"/>
    </location>
</feature>
<evidence type="ECO:0000313" key="2">
    <source>
        <dbReference type="Proteomes" id="UP000236370"/>
    </source>
</evidence>
<accession>A0A2J8N3A2</accession>
<reference evidence="1 2" key="1">
    <citation type="submission" date="2017-12" db="EMBL/GenBank/DDBJ databases">
        <title>High-resolution comparative analysis of great ape genomes.</title>
        <authorList>
            <person name="Pollen A."/>
            <person name="Hastie A."/>
            <person name="Hormozdiari F."/>
            <person name="Dougherty M."/>
            <person name="Liu R."/>
            <person name="Chaisson M."/>
            <person name="Hoppe E."/>
            <person name="Hill C."/>
            <person name="Pang A."/>
            <person name="Hillier L."/>
            <person name="Baker C."/>
            <person name="Armstrong J."/>
            <person name="Shendure J."/>
            <person name="Paten B."/>
            <person name="Wilson R."/>
            <person name="Chao H."/>
            <person name="Schneider V."/>
            <person name="Ventura M."/>
            <person name="Kronenberg Z."/>
            <person name="Murali S."/>
            <person name="Gordon D."/>
            <person name="Cantsilieris S."/>
            <person name="Munson K."/>
            <person name="Nelson B."/>
            <person name="Raja A."/>
            <person name="Underwood J."/>
            <person name="Diekhans M."/>
            <person name="Fiddes I."/>
            <person name="Haussler D."/>
            <person name="Eichler E."/>
        </authorList>
    </citation>
    <scope>NUCLEOTIDE SEQUENCE [LARGE SCALE GENOMIC DNA]</scope>
    <source>
        <strain evidence="1">Yerkes chimp pedigree #C0471</strain>
    </source>
</reference>
<organism evidence="1 2">
    <name type="scientific">Pan troglodytes</name>
    <name type="common">Chimpanzee</name>
    <dbReference type="NCBI Taxonomy" id="9598"/>
    <lineage>
        <taxon>Eukaryota</taxon>
        <taxon>Metazoa</taxon>
        <taxon>Chordata</taxon>
        <taxon>Craniata</taxon>
        <taxon>Vertebrata</taxon>
        <taxon>Euteleostomi</taxon>
        <taxon>Mammalia</taxon>
        <taxon>Eutheria</taxon>
        <taxon>Euarchontoglires</taxon>
        <taxon>Primates</taxon>
        <taxon>Haplorrhini</taxon>
        <taxon>Catarrhini</taxon>
        <taxon>Hominidae</taxon>
        <taxon>Pan</taxon>
    </lineage>
</organism>
<sequence>MDLKEQPGNTISAGQEDFPSVLLETAASLPSLSPLSAASFKEHEYLGNLSTVLPTEGTLQETVSEASKEVSEKAKTPLVDRDLTEFSELEY</sequence>
<evidence type="ECO:0000313" key="1">
    <source>
        <dbReference type="EMBL" id="PNI66252.1"/>
    </source>
</evidence>
<dbReference type="EMBL" id="NBAG03000238">
    <property type="protein sequence ID" value="PNI66252.1"/>
    <property type="molecule type" value="Genomic_DNA"/>
</dbReference>
<proteinExistence type="predicted"/>
<dbReference type="AlphaFoldDB" id="A0A2J8N3A2"/>
<gene>
    <name evidence="1" type="ORF">CK820_G0015079</name>
</gene>